<evidence type="ECO:0000256" key="1">
    <source>
        <dbReference type="SAM" id="MobiDB-lite"/>
    </source>
</evidence>
<sequence length="848" mass="90097">MCAPIERFHLLLPLIFDPKSPSIDVPKQPRLSLSSILFAFSFHPFRSFSLTEYRAHAPPSTPLLSLSLQTQRESHAHSLTHTHTHTHTSTLRTALLMELTMLRRTWLPLISLAEAQHLVLDAQGQQAPTPRAPLPQLLAALTEHYRTGCEAFTKAALQHVVQLDQSNEDTKFIAAARLAAPLPSHRPLTDVTGAPPHATAPSIATPHLITELLRTYPHTPEVRERCCRCIANMCLLTTEVVTSSELIPAADHHDTSAANALPLTDALVEEGAVELVLGTLAMAGRLSSKGRCWAAMAMLNLTCMSHNGAARATAAGAVDRLAEFVLFLLENASTASAAVPICGLGEETAIALDAALGALTGVVAAEAPENARGISFNYEAVSYVAVDAIVRSLLFVSQLMVRDGRNDGAYGASLSSRRYGAVHFASASQTQQTAVVVLLPLLHKAWMALQLMCSSPANLPIVFDAIYEAANANQESMVLTSGADGSAEEVLQVTGQTERQYVAALSCLVDAALFLTTELEGLGAIGADKLAHLQDDVRLYVMDVMQAMTASRKDLARKDGRTASADAPSADMDAEGEQQCSATAATSGVYPTTAATNVTDVLAAGTVSNMALACAVRVHIEHQERRSGSDPDSRSTHSKGRRCALAPYSAHHLTLLSKSLAVLANVAEIGDETATSANAVAALQAILQDAAEGVMSLPQAYEAELVELFRPTENAENNAGVREGSCIHTEDRLSFLQQAAIVGQTYAVLWCTLRTAQGVTTVSQMSVMQTAEKVQLSLRESYLPALAAARERFAACPATGAGDGAAEPATAAWVANTAEETVTRLLKLSDDLISNMKKVFSGAQRTSA</sequence>
<evidence type="ECO:0000313" key="2">
    <source>
        <dbReference type="EMBL" id="KAG5476786.1"/>
    </source>
</evidence>
<name>A0A836HFD6_LEIEN</name>
<dbReference type="Proteomes" id="UP000674179">
    <property type="component" value="Chromosome 26"/>
</dbReference>
<evidence type="ECO:0000313" key="3">
    <source>
        <dbReference type="Proteomes" id="UP000674179"/>
    </source>
</evidence>
<organism evidence="2 3">
    <name type="scientific">Leishmania enriettii</name>
    <dbReference type="NCBI Taxonomy" id="5663"/>
    <lineage>
        <taxon>Eukaryota</taxon>
        <taxon>Discoba</taxon>
        <taxon>Euglenozoa</taxon>
        <taxon>Kinetoplastea</taxon>
        <taxon>Metakinetoplastina</taxon>
        <taxon>Trypanosomatida</taxon>
        <taxon>Trypanosomatidae</taxon>
        <taxon>Leishmaniinae</taxon>
        <taxon>Leishmania</taxon>
    </lineage>
</organism>
<feature type="region of interest" description="Disordered" evidence="1">
    <location>
        <begin position="621"/>
        <end position="641"/>
    </location>
</feature>
<feature type="compositionally biased region" description="Basic and acidic residues" evidence="1">
    <location>
        <begin position="552"/>
        <end position="561"/>
    </location>
</feature>
<dbReference type="GeneID" id="94171196"/>
<dbReference type="EMBL" id="JAFHKP010000026">
    <property type="protein sequence ID" value="KAG5476786.1"/>
    <property type="molecule type" value="Genomic_DNA"/>
</dbReference>
<dbReference type="KEGG" id="lenr:94171196"/>
<keyword evidence="3" id="KW-1185">Reference proteome</keyword>
<protein>
    <submittedName>
        <fullName evidence="2">Uncharacterized protein</fullName>
    </submittedName>
</protein>
<dbReference type="OrthoDB" id="272429at2759"/>
<reference evidence="2 3" key="1">
    <citation type="submission" date="2021-02" db="EMBL/GenBank/DDBJ databases">
        <title>Leishmania (Mundinia) enrietti genome sequencing and assembly.</title>
        <authorList>
            <person name="Almutairi H."/>
            <person name="Gatherer D."/>
        </authorList>
    </citation>
    <scope>NUCLEOTIDE SEQUENCE [LARGE SCALE GENOMIC DNA]</scope>
    <source>
        <strain evidence="2">CUR178</strain>
    </source>
</reference>
<proteinExistence type="predicted"/>
<feature type="region of interest" description="Disordered" evidence="1">
    <location>
        <begin position="552"/>
        <end position="578"/>
    </location>
</feature>
<feature type="compositionally biased region" description="Basic and acidic residues" evidence="1">
    <location>
        <begin position="621"/>
        <end position="635"/>
    </location>
</feature>
<dbReference type="AlphaFoldDB" id="A0A836HFD6"/>
<accession>A0A836HFD6</accession>
<dbReference type="RefSeq" id="XP_067692252.1">
    <property type="nucleotide sequence ID" value="XM_067835686.1"/>
</dbReference>
<comment type="caution">
    <text evidence="2">The sequence shown here is derived from an EMBL/GenBank/DDBJ whole genome shotgun (WGS) entry which is preliminary data.</text>
</comment>
<gene>
    <name evidence="2" type="ORF">CUR178_03971</name>
</gene>